<dbReference type="AlphaFoldDB" id="A0A7Y1MI72"/>
<reference evidence="4 5" key="1">
    <citation type="journal article" date="2020" name="Front. Microbiol.">
        <title>Genetic Organization of the aprX-lipA2 Operon Affects the Proteolytic Potential of Pseudomonas Species in Milk.</title>
        <authorList>
            <person name="Maier C."/>
            <person name="Huptas C."/>
            <person name="von Neubeck M."/>
            <person name="Scherer S."/>
            <person name="Wenning M."/>
            <person name="Lucking G."/>
        </authorList>
    </citation>
    <scope>NUCLEOTIDE SEQUENCE [LARGE SCALE GENOMIC DNA]</scope>
    <source>
        <strain evidence="3 5">WS 5404</strain>
        <strain evidence="2 4">WS 5405</strain>
    </source>
</reference>
<dbReference type="InterPro" id="IPR054252">
    <property type="entry name" value="Pam3_gp18"/>
</dbReference>
<comment type="caution">
    <text evidence="3">The sequence shown here is derived from an EMBL/GenBank/DDBJ whole genome shotgun (WGS) entry which is preliminary data.</text>
</comment>
<accession>A0A7Y1MI72</accession>
<evidence type="ECO:0000259" key="1">
    <source>
        <dbReference type="Pfam" id="PF22479"/>
    </source>
</evidence>
<protein>
    <recommendedName>
        <fullName evidence="1">Cyanophage baseplate Pam3 plug gp18 domain-containing protein</fullName>
    </recommendedName>
</protein>
<dbReference type="EMBL" id="JAAQYI010000015">
    <property type="protein sequence ID" value="NNA82236.1"/>
    <property type="molecule type" value="Genomic_DNA"/>
</dbReference>
<sequence>MSRYSVAVQALPAQTFTARLGKNTVTVELQWMARFEVFRVNILTALDSPLTMGRFLLPNIDLLAGLYPPPSISYGSLVLEGDPATPDNLGIDNVLVWSDE</sequence>
<proteinExistence type="predicted"/>
<dbReference type="GeneID" id="45735308"/>
<feature type="domain" description="Cyanophage baseplate Pam3 plug gp18" evidence="1">
    <location>
        <begin position="7"/>
        <end position="99"/>
    </location>
</feature>
<dbReference type="RefSeq" id="WP_057711416.1">
    <property type="nucleotide sequence ID" value="NZ_JAAQYH010000019.1"/>
</dbReference>
<organism evidence="3 5">
    <name type="scientific">Pseudomonas lactis</name>
    <dbReference type="NCBI Taxonomy" id="1615674"/>
    <lineage>
        <taxon>Bacteria</taxon>
        <taxon>Pseudomonadati</taxon>
        <taxon>Pseudomonadota</taxon>
        <taxon>Gammaproteobacteria</taxon>
        <taxon>Pseudomonadales</taxon>
        <taxon>Pseudomonadaceae</taxon>
        <taxon>Pseudomonas</taxon>
    </lineage>
</organism>
<dbReference type="EMBL" id="JAAQYH010000019">
    <property type="protein sequence ID" value="NNA76597.1"/>
    <property type="molecule type" value="Genomic_DNA"/>
</dbReference>
<evidence type="ECO:0000313" key="4">
    <source>
        <dbReference type="Proteomes" id="UP000535954"/>
    </source>
</evidence>
<evidence type="ECO:0000313" key="2">
    <source>
        <dbReference type="EMBL" id="NNA76597.1"/>
    </source>
</evidence>
<dbReference type="Proteomes" id="UP000586252">
    <property type="component" value="Unassembled WGS sequence"/>
</dbReference>
<dbReference type="Proteomes" id="UP000535954">
    <property type="component" value="Unassembled WGS sequence"/>
</dbReference>
<dbReference type="Pfam" id="PF22479">
    <property type="entry name" value="Pam3_gp18"/>
    <property type="match status" value="1"/>
</dbReference>
<name>A0A7Y1MI72_9PSED</name>
<evidence type="ECO:0000313" key="5">
    <source>
        <dbReference type="Proteomes" id="UP000586252"/>
    </source>
</evidence>
<gene>
    <name evidence="2" type="ORF">HBO13_28580</name>
    <name evidence="3" type="ORF">HBO30_26315</name>
</gene>
<evidence type="ECO:0000313" key="3">
    <source>
        <dbReference type="EMBL" id="NNA82236.1"/>
    </source>
</evidence>